<dbReference type="SUPFAM" id="SSF57850">
    <property type="entry name" value="RING/U-box"/>
    <property type="match status" value="2"/>
</dbReference>
<dbReference type="SMART" id="SM00184">
    <property type="entry name" value="RING"/>
    <property type="match status" value="2"/>
</dbReference>
<evidence type="ECO:0000256" key="1">
    <source>
        <dbReference type="SAM" id="MobiDB-lite"/>
    </source>
</evidence>
<dbReference type="InterPro" id="IPR017907">
    <property type="entry name" value="Znf_RING_CS"/>
</dbReference>
<accession>A0A2A6CVF2</accession>
<gene>
    <name evidence="2" type="primary">WBGene00090611</name>
</gene>
<name>A0A2A6CVF2_PRIPA</name>
<reference evidence="3" key="1">
    <citation type="journal article" date="2008" name="Nat. Genet.">
        <title>The Pristionchus pacificus genome provides a unique perspective on nematode lifestyle and parasitism.</title>
        <authorList>
            <person name="Dieterich C."/>
            <person name="Clifton S.W."/>
            <person name="Schuster L.N."/>
            <person name="Chinwalla A."/>
            <person name="Delehaunty K."/>
            <person name="Dinkelacker I."/>
            <person name="Fulton L."/>
            <person name="Fulton R."/>
            <person name="Godfrey J."/>
            <person name="Minx P."/>
            <person name="Mitreva M."/>
            <person name="Roeseler W."/>
            <person name="Tian H."/>
            <person name="Witte H."/>
            <person name="Yang S.P."/>
            <person name="Wilson R.K."/>
            <person name="Sommer R.J."/>
        </authorList>
    </citation>
    <scope>NUCLEOTIDE SEQUENCE [LARGE SCALE GENOMIC DNA]</scope>
    <source>
        <strain evidence="3">PS312</strain>
    </source>
</reference>
<organism evidence="2 3">
    <name type="scientific">Pristionchus pacificus</name>
    <name type="common">Parasitic nematode worm</name>
    <dbReference type="NCBI Taxonomy" id="54126"/>
    <lineage>
        <taxon>Eukaryota</taxon>
        <taxon>Metazoa</taxon>
        <taxon>Ecdysozoa</taxon>
        <taxon>Nematoda</taxon>
        <taxon>Chromadorea</taxon>
        <taxon>Rhabditida</taxon>
        <taxon>Rhabditina</taxon>
        <taxon>Diplogasteromorpha</taxon>
        <taxon>Diplogasteroidea</taxon>
        <taxon>Neodiplogasteridae</taxon>
        <taxon>Pristionchus</taxon>
    </lineage>
</organism>
<dbReference type="PANTHER" id="PTHR16450:SF1">
    <property type="entry name" value="PROTEIN CBG12045"/>
    <property type="match status" value="1"/>
</dbReference>
<sequence>MLGVVLCFCPQDVDGLQQFHPVHILAHDRKLCASNKQRSAAAVVVGMLLDAAPFGIEGGVSAYIGPGKTCEDATRALRYWNFGSRPTDDPYYLSPGVAQTISGMPDSMCFGDDIDPIFPYSPRTVLDSMQQVTKRACEVACADNELCRGVSYTDPTCTFIGDQVENVYCKGFNAATKVVSVKTEVCKDRDNITKDFGTDPCAEKLFPESTRIGEEGICPREYIIRGINETGTRITIDNDSNNVLSYDATRKLWKVHYAPLDHTYWLAAVSCAIPISTYNCGCDPLYLMDAGRFSAAEGGVKAYVGPDRVCEDPKNELMYWRFKNPPSQQEESYLGAQDAVNMHIVCQAGIWLLTTNDNSDGWQITNATFEASNYGPEELKSLAEILNTSTLLAMARVSRLLISTVVLQLLRSSLSMPDSMCFVEPTDPSKAYSARPVIAKSQQVTARACEIACADEPTCMAIDYKDPFCSFLGDSTESTCEGFATGVFARTKSDICTERTDIAKELGKDPCAAKLYPEETIKDRPLICPRDDRNLVIRGINESGVRVTLDNDIENVLSYDSSRKMWKISWDFSGFKIWLVAVSCATTINTYPCQCVRGLEMMDPGRWNVPDGVAAQTDTMGACADPTHRIHFWSPKWSPTIIKCQAGIWMMTREDNTNGWQITNATCVPTIYCMPDFMCFVDETDPVKSLSGRTVLDKAEKETARACEVACGDNDQCKYIAYVDPYCYFLGDPTDDAGCSNPVTVRVKGDCTTRLNITAEFGNDKCVSEIFNVATNKDRQGICPRDDRMMVIRAINETGARVTFDNDVTNMLIFDFNRNMWRFDNPDSGFSAWLVAVSCVTTIDTFNCGCNPLPQMDPGRFGFTGPADAFVGPTGVCEDRRHQLTYWGARFGPNADYGNLSPDQAVKASVPREASVPNSAIVSDEATARSEYCMDGEARSPHRNLPETNGGDESSVRSVYYPTGTTETDSNLDTDPFTTMSPDSSSARSRSRDDYNDLIRLMFASASSSTSSISASSDSPNDDGSSGVTDSSTEESPLPPPDEAMLRNVIPSPYCDLVLPSLFDAHYTPVQLYAALGIAIEAVRVQEKWKVAEAEDPLERAKRIRKLRADDEIRSAPEAVYSRACGVCYADAPCERAVLTACGHIVCAPCADTMAQGGRLVCPYCRVHTGYVVLVEKEEEEVLPYPTSLPYSPSTVWTARRAARTVIYRIPIVTTSRPYGPSTILQEKLIRMRCHRSITGIPTWARIQAIRTCAPISQTHLDCANLSDAERFRREIANLNGLFSRIRFKHLRDSARKFSFEKCRDQHVYKIISTITGVDAFRIAAFLEVDSSAHSISPDDYNDRYRAMFRSPDETSSTASSSDSLVTAWDVITARSDSDYEPEMRTARHHPGLIDDDESTSSSWLTLLPSDEELLSECWMDAIPSPYCELVMGSVAEQQSDYTPVQLYEALGIAMEEVDVVQEKWKVAEAEDPFERARRIRKLRADDEIRSGPDVAPEAYSRECGVCYADAPRERAVLTACGHIVCAPCADTMARGGRLICPYCRAPTGYVGLVEEQEGSLAADDGASDAETNERIDNSPVSCHLPLNY</sequence>
<feature type="region of interest" description="Disordered" evidence="1">
    <location>
        <begin position="1010"/>
        <end position="1043"/>
    </location>
</feature>
<evidence type="ECO:0000313" key="3">
    <source>
        <dbReference type="Proteomes" id="UP000005239"/>
    </source>
</evidence>
<dbReference type="PROSITE" id="PS50089">
    <property type="entry name" value="ZF_RING_2"/>
    <property type="match status" value="2"/>
</dbReference>
<dbReference type="EnsemblMetazoa" id="PPA01057.1">
    <property type="protein sequence ID" value="PPA01057.1"/>
    <property type="gene ID" value="WBGene00090611"/>
</dbReference>
<feature type="compositionally biased region" description="Low complexity" evidence="1">
    <location>
        <begin position="1010"/>
        <end position="1036"/>
    </location>
</feature>
<dbReference type="Proteomes" id="UP000005239">
    <property type="component" value="Unassembled WGS sequence"/>
</dbReference>
<dbReference type="InterPro" id="IPR013083">
    <property type="entry name" value="Znf_RING/FYVE/PHD"/>
</dbReference>
<dbReference type="Pfam" id="PF14634">
    <property type="entry name" value="zf-RING_5"/>
    <property type="match status" value="1"/>
</dbReference>
<proteinExistence type="predicted"/>
<feature type="region of interest" description="Disordered" evidence="1">
    <location>
        <begin position="1380"/>
        <end position="1401"/>
    </location>
</feature>
<keyword evidence="3" id="KW-1185">Reference proteome</keyword>
<dbReference type="InterPro" id="IPR001841">
    <property type="entry name" value="Znf_RING"/>
</dbReference>
<evidence type="ECO:0000313" key="2">
    <source>
        <dbReference type="EnsemblMetazoa" id="PPA01057.1"/>
    </source>
</evidence>
<dbReference type="Gene3D" id="3.30.40.10">
    <property type="entry name" value="Zinc/RING finger domain, C3HC4 (zinc finger)"/>
    <property type="match status" value="2"/>
</dbReference>
<reference evidence="2" key="2">
    <citation type="submission" date="2022-06" db="UniProtKB">
        <authorList>
            <consortium name="EnsemblMetazoa"/>
        </authorList>
    </citation>
    <scope>IDENTIFICATION</scope>
    <source>
        <strain evidence="2">PS312</strain>
    </source>
</reference>
<dbReference type="FunFam" id="3.30.40.10:FF:001445">
    <property type="entry name" value="Uncharacterized protein"/>
    <property type="match status" value="1"/>
</dbReference>
<accession>A0A8R1U3T9</accession>
<dbReference type="PANTHER" id="PTHR16450">
    <property type="entry name" value="RING FINGER PROTEIN 186"/>
    <property type="match status" value="1"/>
</dbReference>
<dbReference type="PROSITE" id="PS00518">
    <property type="entry name" value="ZF_RING_1"/>
    <property type="match status" value="2"/>
</dbReference>
<feature type="compositionally biased region" description="Polar residues" evidence="1">
    <location>
        <begin position="963"/>
        <end position="980"/>
    </location>
</feature>
<protein>
    <submittedName>
        <fullName evidence="2">Zinc finger protein</fullName>
    </submittedName>
</protein>
<feature type="region of interest" description="Disordered" evidence="1">
    <location>
        <begin position="933"/>
        <end position="992"/>
    </location>
</feature>